<evidence type="ECO:0000256" key="1">
    <source>
        <dbReference type="ARBA" id="ARBA00006834"/>
    </source>
</evidence>
<keyword evidence="5 6" id="KW-0539">Nucleus</keyword>
<dbReference type="PANTHER" id="PTHR12322:SF119">
    <property type="entry name" value="DOUBLESEX- AND MAB-3-RELATED TRANSCRIPTION FACTOR DMD-4"/>
    <property type="match status" value="1"/>
</dbReference>
<keyword evidence="4 6" id="KW-0238">DNA-binding</keyword>
<evidence type="ECO:0000313" key="9">
    <source>
        <dbReference type="EMBL" id="MFH4982556.1"/>
    </source>
</evidence>
<accession>A0ABD6EYL9</accession>
<comment type="subcellular location">
    <subcellularLocation>
        <location evidence="6">Nucleus</location>
    </subcellularLocation>
</comment>
<evidence type="ECO:0000256" key="2">
    <source>
        <dbReference type="ARBA" id="ARBA00022723"/>
    </source>
</evidence>
<keyword evidence="2 6" id="KW-0479">Metal-binding</keyword>
<evidence type="ECO:0000256" key="6">
    <source>
        <dbReference type="PROSITE-ProRule" id="PRU00070"/>
    </source>
</evidence>
<dbReference type="Gene3D" id="4.10.1040.10">
    <property type="entry name" value="DM DNA-binding domain"/>
    <property type="match status" value="1"/>
</dbReference>
<dbReference type="PROSITE" id="PS50809">
    <property type="entry name" value="DM_2"/>
    <property type="match status" value="1"/>
</dbReference>
<dbReference type="InterPro" id="IPR001275">
    <property type="entry name" value="DM_DNA-bd"/>
</dbReference>
<evidence type="ECO:0000256" key="3">
    <source>
        <dbReference type="ARBA" id="ARBA00022833"/>
    </source>
</evidence>
<dbReference type="GO" id="GO:0005634">
    <property type="term" value="C:nucleus"/>
    <property type="evidence" value="ECO:0007669"/>
    <property type="project" value="UniProtKB-SubCell"/>
</dbReference>
<dbReference type="GO" id="GO:0003677">
    <property type="term" value="F:DNA binding"/>
    <property type="evidence" value="ECO:0007669"/>
    <property type="project" value="UniProtKB-UniRule"/>
</dbReference>
<dbReference type="Proteomes" id="UP001608902">
    <property type="component" value="Unassembled WGS sequence"/>
</dbReference>
<feature type="domain" description="DM" evidence="8">
    <location>
        <begin position="12"/>
        <end position="59"/>
    </location>
</feature>
<evidence type="ECO:0000313" key="10">
    <source>
        <dbReference type="Proteomes" id="UP001608902"/>
    </source>
</evidence>
<evidence type="ECO:0000256" key="4">
    <source>
        <dbReference type="ARBA" id="ARBA00023125"/>
    </source>
</evidence>
<dbReference type="AlphaFoldDB" id="A0ABD6EYL9"/>
<proteinExistence type="inferred from homology"/>
<dbReference type="PANTHER" id="PTHR12322">
    <property type="entry name" value="DOUBLESEX AND MAB-3 RELATED TRANSCRIPTION FACTOR DMRT"/>
    <property type="match status" value="1"/>
</dbReference>
<dbReference type="SMART" id="SM00301">
    <property type="entry name" value="DM"/>
    <property type="match status" value="1"/>
</dbReference>
<protein>
    <recommendedName>
        <fullName evidence="8">DM domain-containing protein</fullName>
    </recommendedName>
</protein>
<dbReference type="InterPro" id="IPR036407">
    <property type="entry name" value="DM_DNA-bd_sf"/>
</dbReference>
<dbReference type="PROSITE" id="PS40000">
    <property type="entry name" value="DM_1"/>
    <property type="match status" value="1"/>
</dbReference>
<evidence type="ECO:0000256" key="5">
    <source>
        <dbReference type="ARBA" id="ARBA00023242"/>
    </source>
</evidence>
<dbReference type="InterPro" id="IPR026607">
    <property type="entry name" value="DMRT"/>
</dbReference>
<gene>
    <name evidence="9" type="ORF">AB6A40_009265</name>
</gene>
<dbReference type="InterPro" id="IPR005173">
    <property type="entry name" value="DMA"/>
</dbReference>
<dbReference type="Pfam" id="PF00751">
    <property type="entry name" value="DM"/>
    <property type="match status" value="1"/>
</dbReference>
<feature type="compositionally biased region" description="Polar residues" evidence="7">
    <location>
        <begin position="94"/>
        <end position="103"/>
    </location>
</feature>
<dbReference type="SUPFAM" id="SSF82927">
    <property type="entry name" value="Cysteine-rich DNA binding domain, (DM domain)"/>
    <property type="match status" value="1"/>
</dbReference>
<evidence type="ECO:0000256" key="7">
    <source>
        <dbReference type="SAM" id="MobiDB-lite"/>
    </source>
</evidence>
<evidence type="ECO:0000259" key="8">
    <source>
        <dbReference type="PROSITE" id="PS50809"/>
    </source>
</evidence>
<comment type="caution">
    <text evidence="9">The sequence shown here is derived from an EMBL/GenBank/DDBJ whole genome shotgun (WGS) entry which is preliminary data.</text>
</comment>
<name>A0ABD6EYL9_9BILA</name>
<dbReference type="Pfam" id="PF03474">
    <property type="entry name" value="DMA"/>
    <property type="match status" value="1"/>
</dbReference>
<reference evidence="9 10" key="1">
    <citation type="submission" date="2024-08" db="EMBL/GenBank/DDBJ databases">
        <title>Gnathostoma spinigerum genome.</title>
        <authorList>
            <person name="Gonzalez-Bertolin B."/>
            <person name="Monzon S."/>
            <person name="Zaballos A."/>
            <person name="Jimenez P."/>
            <person name="Dekumyoy P."/>
            <person name="Varona S."/>
            <person name="Cuesta I."/>
            <person name="Sumanam S."/>
            <person name="Adisakwattana P."/>
            <person name="Gasser R.B."/>
            <person name="Hernandez-Gonzalez A."/>
            <person name="Young N.D."/>
            <person name="Perteguer M.J."/>
        </authorList>
    </citation>
    <scope>NUCLEOTIDE SEQUENCE [LARGE SCALE GENOMIC DNA]</scope>
    <source>
        <strain evidence="9">AL3</strain>
        <tissue evidence="9">Liver</tissue>
    </source>
</reference>
<keyword evidence="10" id="KW-1185">Reference proteome</keyword>
<dbReference type="FunFam" id="4.10.1040.10:FF:000001">
    <property type="entry name" value="doublesex- and mab-3-related transcription factor 1"/>
    <property type="match status" value="1"/>
</dbReference>
<keyword evidence="3 6" id="KW-0862">Zinc</keyword>
<sequence>MLGRARERRPKCARCRNHGLVSWLKGHKRHCKFKNCSCEKCNLIAERQRIMAAQVALKRKQAAEDALALGLRVVSGECATFDLPQGPLWPFDVSQQQSSQEVGNHSPEPIPESTTVDEKAPTVCHVSSEYGLSRYSPIELLSTLFEEQERRVLELVLEGCSGNVLQAIEYFLCVRHSSRDKHRTRPRGDFSMRSLLANSSTPNISSAITSLSSINAIPPRTLISPSLSLSPFALKPNPFFTVNCNFFECEPSLSNSHSSTSNQENDV</sequence>
<feature type="DNA-binding region" description="DM" evidence="6">
    <location>
        <begin position="12"/>
        <end position="59"/>
    </location>
</feature>
<organism evidence="9 10">
    <name type="scientific">Gnathostoma spinigerum</name>
    <dbReference type="NCBI Taxonomy" id="75299"/>
    <lineage>
        <taxon>Eukaryota</taxon>
        <taxon>Metazoa</taxon>
        <taxon>Ecdysozoa</taxon>
        <taxon>Nematoda</taxon>
        <taxon>Chromadorea</taxon>
        <taxon>Rhabditida</taxon>
        <taxon>Spirurina</taxon>
        <taxon>Gnathostomatomorpha</taxon>
        <taxon>Gnathostomatoidea</taxon>
        <taxon>Gnathostomatidae</taxon>
        <taxon>Gnathostoma</taxon>
    </lineage>
</organism>
<dbReference type="GO" id="GO:0046872">
    <property type="term" value="F:metal ion binding"/>
    <property type="evidence" value="ECO:0007669"/>
    <property type="project" value="UniProtKB-KW"/>
</dbReference>
<feature type="region of interest" description="Disordered" evidence="7">
    <location>
        <begin position="94"/>
        <end position="118"/>
    </location>
</feature>
<comment type="similarity">
    <text evidence="1">Belongs to the DMRT family.</text>
</comment>
<dbReference type="EMBL" id="JBGFUD010009575">
    <property type="protein sequence ID" value="MFH4982556.1"/>
    <property type="molecule type" value="Genomic_DNA"/>
</dbReference>